<evidence type="ECO:0000313" key="1">
    <source>
        <dbReference type="EMBL" id="PWW03651.1"/>
    </source>
</evidence>
<reference evidence="1 2" key="1">
    <citation type="submission" date="2018-05" db="EMBL/GenBank/DDBJ databases">
        <title>Genomic Encyclopedia of Type Strains, Phase IV (KMG-IV): sequencing the most valuable type-strain genomes for metagenomic binning, comparative biology and taxonomic classification.</title>
        <authorList>
            <person name="Goeker M."/>
        </authorList>
    </citation>
    <scope>NUCLEOTIDE SEQUENCE [LARGE SCALE GENOMIC DNA]</scope>
    <source>
        <strain evidence="1 2">DSM 16791</strain>
    </source>
</reference>
<keyword evidence="2" id="KW-1185">Reference proteome</keyword>
<accession>A0A317PQ98</accession>
<dbReference type="InterPro" id="IPR021660">
    <property type="entry name" value="DUF3253"/>
</dbReference>
<dbReference type="Proteomes" id="UP000246352">
    <property type="component" value="Unassembled WGS sequence"/>
</dbReference>
<dbReference type="EMBL" id="QGTR01000001">
    <property type="protein sequence ID" value="PWW03651.1"/>
    <property type="molecule type" value="Genomic_DNA"/>
</dbReference>
<name>A0A317PQ98_9HYPH</name>
<comment type="caution">
    <text evidence="1">The sequence shown here is derived from an EMBL/GenBank/DDBJ whole genome shotgun (WGS) entry which is preliminary data.</text>
</comment>
<organism evidence="1 2">
    <name type="scientific">Hoeflea marina</name>
    <dbReference type="NCBI Taxonomy" id="274592"/>
    <lineage>
        <taxon>Bacteria</taxon>
        <taxon>Pseudomonadati</taxon>
        <taxon>Pseudomonadota</taxon>
        <taxon>Alphaproteobacteria</taxon>
        <taxon>Hyphomicrobiales</taxon>
        <taxon>Rhizobiaceae</taxon>
        <taxon>Hoeflea</taxon>
    </lineage>
</organism>
<gene>
    <name evidence="1" type="ORF">DFR52_101337</name>
</gene>
<dbReference type="OrthoDB" id="7631458at2"/>
<protein>
    <submittedName>
        <fullName evidence="1">Uncharacterized protein DUF3253</fullName>
    </submittedName>
</protein>
<dbReference type="InterPro" id="IPR036390">
    <property type="entry name" value="WH_DNA-bd_sf"/>
</dbReference>
<sequence>MTRPTGHSEADIRMTIVEHLAKAGAGKTISPSDVARAMAGKDEKAWSQVMKPLRRVCIAMAKDGELEIRRKGKVADPDDFRGIYRLAAASPESIARAAQARLDAAGDNPDTDAE</sequence>
<dbReference type="Pfam" id="PF11625">
    <property type="entry name" value="DUF3253"/>
    <property type="match status" value="1"/>
</dbReference>
<dbReference type="Gene3D" id="1.10.10.10">
    <property type="entry name" value="Winged helix-like DNA-binding domain superfamily/Winged helix DNA-binding domain"/>
    <property type="match status" value="1"/>
</dbReference>
<evidence type="ECO:0000313" key="2">
    <source>
        <dbReference type="Proteomes" id="UP000246352"/>
    </source>
</evidence>
<dbReference type="RefSeq" id="WP_110030178.1">
    <property type="nucleotide sequence ID" value="NZ_QGTR01000001.1"/>
</dbReference>
<dbReference type="InterPro" id="IPR036388">
    <property type="entry name" value="WH-like_DNA-bd_sf"/>
</dbReference>
<dbReference type="AlphaFoldDB" id="A0A317PQ98"/>
<proteinExistence type="predicted"/>
<dbReference type="SUPFAM" id="SSF46785">
    <property type="entry name" value="Winged helix' DNA-binding domain"/>
    <property type="match status" value="1"/>
</dbReference>